<sequence length="75" mass="8671">MIRYRCRHCETEIGEIPLDSAEDVMSRLQLHAKDDSGNYMTVDPEGGTTISCICEECQKSLNRNPDYYALQKWLQ</sequence>
<name>A0ABV8X425_9LACT</name>
<dbReference type="Pfam" id="PF10955">
    <property type="entry name" value="Fin"/>
    <property type="match status" value="1"/>
</dbReference>
<comment type="caution">
    <text evidence="1">The sequence shown here is derived from an EMBL/GenBank/DDBJ whole genome shotgun (WGS) entry which is preliminary data.</text>
</comment>
<reference evidence="2" key="1">
    <citation type="journal article" date="2019" name="Int. J. Syst. Evol. Microbiol.">
        <title>The Global Catalogue of Microorganisms (GCM) 10K type strain sequencing project: providing services to taxonomists for standard genome sequencing and annotation.</title>
        <authorList>
            <consortium name="The Broad Institute Genomics Platform"/>
            <consortium name="The Broad Institute Genome Sequencing Center for Infectious Disease"/>
            <person name="Wu L."/>
            <person name="Ma J."/>
        </authorList>
    </citation>
    <scope>NUCLEOTIDE SEQUENCE [LARGE SCALE GENOMIC DNA]</scope>
    <source>
        <strain evidence="2">CCUG 59778</strain>
    </source>
</reference>
<keyword evidence="2" id="KW-1185">Reference proteome</keyword>
<gene>
    <name evidence="1" type="ORF">ACFOZY_07375</name>
</gene>
<protein>
    <submittedName>
        <fullName evidence="1">Anti-sigma-F factor Fin</fullName>
    </submittedName>
</protein>
<dbReference type="RefSeq" id="WP_378153893.1">
    <property type="nucleotide sequence ID" value="NZ_JBHSEC010000012.1"/>
</dbReference>
<accession>A0ABV8X425</accession>
<dbReference type="EMBL" id="JBHSEC010000012">
    <property type="protein sequence ID" value="MFC4410256.1"/>
    <property type="molecule type" value="Genomic_DNA"/>
</dbReference>
<dbReference type="InterPro" id="IPR020115">
    <property type="entry name" value="Fin"/>
</dbReference>
<dbReference type="Proteomes" id="UP001595817">
    <property type="component" value="Unassembled WGS sequence"/>
</dbReference>
<evidence type="ECO:0000313" key="2">
    <source>
        <dbReference type="Proteomes" id="UP001595817"/>
    </source>
</evidence>
<organism evidence="1 2">
    <name type="scientific">Chungangia koreensis</name>
    <dbReference type="NCBI Taxonomy" id="752657"/>
    <lineage>
        <taxon>Bacteria</taxon>
        <taxon>Bacillati</taxon>
        <taxon>Bacillota</taxon>
        <taxon>Bacilli</taxon>
        <taxon>Lactobacillales</taxon>
        <taxon>Chungangia</taxon>
    </lineage>
</organism>
<proteinExistence type="predicted"/>
<evidence type="ECO:0000313" key="1">
    <source>
        <dbReference type="EMBL" id="MFC4410256.1"/>
    </source>
</evidence>